<dbReference type="AlphaFoldDB" id="A0A4C1T674"/>
<evidence type="ECO:0000256" key="1">
    <source>
        <dbReference type="SAM" id="MobiDB-lite"/>
    </source>
</evidence>
<sequence length="215" mass="24081">MEQLIVEKIKRDFGISPNLSSTNNNASSLVVRSNTVNNPPMRSHRRHPSPLNSHHQNLDASPSYDRQLFGAGAVRKLFHLQWAVRHQALVVMERIVVQVAVVCHVVQAQVNLVIVMVNKFPKNHKYGTFMGQYKLRSNSRKSMQIKILQTNAWSCAQKYPGQVFKLLIISVATQLLCIRKNAAPSAFLFVPLLRCGCWQVVILCTSGTTATGSSF</sequence>
<organism evidence="2 3">
    <name type="scientific">Eumeta variegata</name>
    <name type="common">Bagworm moth</name>
    <name type="synonym">Eumeta japonica</name>
    <dbReference type="NCBI Taxonomy" id="151549"/>
    <lineage>
        <taxon>Eukaryota</taxon>
        <taxon>Metazoa</taxon>
        <taxon>Ecdysozoa</taxon>
        <taxon>Arthropoda</taxon>
        <taxon>Hexapoda</taxon>
        <taxon>Insecta</taxon>
        <taxon>Pterygota</taxon>
        <taxon>Neoptera</taxon>
        <taxon>Endopterygota</taxon>
        <taxon>Lepidoptera</taxon>
        <taxon>Glossata</taxon>
        <taxon>Ditrysia</taxon>
        <taxon>Tineoidea</taxon>
        <taxon>Psychidae</taxon>
        <taxon>Oiketicinae</taxon>
        <taxon>Eumeta</taxon>
    </lineage>
</organism>
<dbReference type="EMBL" id="BGZK01004453">
    <property type="protein sequence ID" value="GBP09090.1"/>
    <property type="molecule type" value="Genomic_DNA"/>
</dbReference>
<reference evidence="2 3" key="1">
    <citation type="journal article" date="2019" name="Commun. Biol.">
        <title>The bagworm genome reveals a unique fibroin gene that provides high tensile strength.</title>
        <authorList>
            <person name="Kono N."/>
            <person name="Nakamura H."/>
            <person name="Ohtoshi R."/>
            <person name="Tomita M."/>
            <person name="Numata K."/>
            <person name="Arakawa K."/>
        </authorList>
    </citation>
    <scope>NUCLEOTIDE SEQUENCE [LARGE SCALE GENOMIC DNA]</scope>
</reference>
<name>A0A4C1T674_EUMVA</name>
<accession>A0A4C1T674</accession>
<proteinExistence type="predicted"/>
<gene>
    <name evidence="2" type="ORF">EVAR_72565_1</name>
</gene>
<feature type="region of interest" description="Disordered" evidence="1">
    <location>
        <begin position="35"/>
        <end position="57"/>
    </location>
</feature>
<evidence type="ECO:0000313" key="3">
    <source>
        <dbReference type="Proteomes" id="UP000299102"/>
    </source>
</evidence>
<comment type="caution">
    <text evidence="2">The sequence shown here is derived from an EMBL/GenBank/DDBJ whole genome shotgun (WGS) entry which is preliminary data.</text>
</comment>
<protein>
    <submittedName>
        <fullName evidence="2">Uncharacterized protein</fullName>
    </submittedName>
</protein>
<keyword evidence="3" id="KW-1185">Reference proteome</keyword>
<dbReference type="Proteomes" id="UP000299102">
    <property type="component" value="Unassembled WGS sequence"/>
</dbReference>
<evidence type="ECO:0000313" key="2">
    <source>
        <dbReference type="EMBL" id="GBP09090.1"/>
    </source>
</evidence>